<dbReference type="AlphaFoldDB" id="F2J1L4"/>
<evidence type="ECO:0000313" key="5">
    <source>
        <dbReference type="EMBL" id="ADZ70815.1"/>
    </source>
</evidence>
<keyword evidence="2 5" id="KW-0808">Transferase</keyword>
<dbReference type="RefSeq" id="WP_013653130.1">
    <property type="nucleotide sequence ID" value="NC_015259.1"/>
</dbReference>
<dbReference type="InterPro" id="IPR041698">
    <property type="entry name" value="Methyltransf_25"/>
</dbReference>
<evidence type="ECO:0000256" key="1">
    <source>
        <dbReference type="ARBA" id="ARBA00022603"/>
    </source>
</evidence>
<dbReference type="eggNOG" id="COG2226">
    <property type="taxonomic scope" value="Bacteria"/>
</dbReference>
<sequence length="232" mass="25019">MTANDDDFLGRREAARTRLDGLAGARDGDPAERGAWFQAVYDSAGDDPAAVPWADLAPKDVLVDWLVRHPGEGRRALDIGCGLGDNAEAIAAAGYRTSAFDLAPGAIEWARKRFPDSPVDYRVGDLFALPTDWVGNFGLVHECYTIQALDDPLRSQAFAAIAALLAPGGTLLVITRTRAEGCAADGPPWPLMPSELVRFEALGLERVSATPYTVERPGRRIPHVLAEFRRPG</sequence>
<evidence type="ECO:0000313" key="6">
    <source>
        <dbReference type="Proteomes" id="UP000008130"/>
    </source>
</evidence>
<evidence type="ECO:0000259" key="4">
    <source>
        <dbReference type="Pfam" id="PF13649"/>
    </source>
</evidence>
<dbReference type="Pfam" id="PF13649">
    <property type="entry name" value="Methyltransf_25"/>
    <property type="match status" value="1"/>
</dbReference>
<dbReference type="KEGG" id="pgv:SL003B_2390"/>
<name>F2J1L4_POLGS</name>
<dbReference type="PANTHER" id="PTHR43464">
    <property type="entry name" value="METHYLTRANSFERASE"/>
    <property type="match status" value="1"/>
</dbReference>
<gene>
    <name evidence="5" type="ordered locus">SL003B_2390</name>
</gene>
<keyword evidence="1 5" id="KW-0489">Methyltransferase</keyword>
<feature type="domain" description="Methyltransferase" evidence="4">
    <location>
        <begin position="77"/>
        <end position="169"/>
    </location>
</feature>
<keyword evidence="6" id="KW-1185">Reference proteome</keyword>
<dbReference type="PATRIC" id="fig|991905.3.peg.2450"/>
<evidence type="ECO:0000256" key="3">
    <source>
        <dbReference type="ARBA" id="ARBA00022691"/>
    </source>
</evidence>
<evidence type="ECO:0000256" key="2">
    <source>
        <dbReference type="ARBA" id="ARBA00022679"/>
    </source>
</evidence>
<dbReference type="STRING" id="991905.SL003B_2390"/>
<proteinExistence type="predicted"/>
<accession>F2J1L4</accession>
<dbReference type="PANTHER" id="PTHR43464:SF19">
    <property type="entry name" value="UBIQUINONE BIOSYNTHESIS O-METHYLTRANSFERASE, MITOCHONDRIAL"/>
    <property type="match status" value="1"/>
</dbReference>
<dbReference type="HOGENOM" id="CLU_105064_0_0_5"/>
<keyword evidence="3" id="KW-0949">S-adenosyl-L-methionine</keyword>
<dbReference type="SUPFAM" id="SSF53335">
    <property type="entry name" value="S-adenosyl-L-methionine-dependent methyltransferases"/>
    <property type="match status" value="1"/>
</dbReference>
<dbReference type="GO" id="GO:0008168">
    <property type="term" value="F:methyltransferase activity"/>
    <property type="evidence" value="ECO:0007669"/>
    <property type="project" value="UniProtKB-KW"/>
</dbReference>
<dbReference type="GO" id="GO:0032259">
    <property type="term" value="P:methylation"/>
    <property type="evidence" value="ECO:0007669"/>
    <property type="project" value="UniProtKB-KW"/>
</dbReference>
<protein>
    <submittedName>
        <fullName evidence="5">Thiopurine S-methyltransferase superfamily</fullName>
    </submittedName>
</protein>
<dbReference type="EMBL" id="CP002568">
    <property type="protein sequence ID" value="ADZ70815.1"/>
    <property type="molecule type" value="Genomic_DNA"/>
</dbReference>
<dbReference type="OrthoDB" id="189743at2"/>
<dbReference type="Gene3D" id="3.40.50.150">
    <property type="entry name" value="Vaccinia Virus protein VP39"/>
    <property type="match status" value="1"/>
</dbReference>
<dbReference type="Proteomes" id="UP000008130">
    <property type="component" value="Chromosome"/>
</dbReference>
<organism evidence="5 6">
    <name type="scientific">Polymorphum gilvum (strain LMG 25793 / CGMCC 1.9160 / SL003B-26A1)</name>
    <dbReference type="NCBI Taxonomy" id="991905"/>
    <lineage>
        <taxon>Bacteria</taxon>
        <taxon>Pseudomonadati</taxon>
        <taxon>Pseudomonadota</taxon>
        <taxon>Alphaproteobacteria</taxon>
        <taxon>Rhodobacterales</taxon>
        <taxon>Paracoccaceae</taxon>
        <taxon>Polymorphum</taxon>
    </lineage>
</organism>
<dbReference type="InterPro" id="IPR029063">
    <property type="entry name" value="SAM-dependent_MTases_sf"/>
</dbReference>
<reference evidence="5 6" key="1">
    <citation type="journal article" date="2011" name="J. Bacteriol.">
        <title>Complete genome sequence of Polymorphum gilvum SL003B-26A1T, a crude oil-degrading bacterium from oil-polluted saline soil.</title>
        <authorList>
            <person name="Li S.G."/>
            <person name="Tang Y.Q."/>
            <person name="Nie Y."/>
            <person name="Cai M."/>
            <person name="Wu X.L."/>
        </authorList>
    </citation>
    <scope>NUCLEOTIDE SEQUENCE [LARGE SCALE GENOMIC DNA]</scope>
    <source>
        <strain evidence="6">LMG 25793 / CGMCC 1.9160 / SL003B-26A1</strain>
    </source>
</reference>
<dbReference type="CDD" id="cd02440">
    <property type="entry name" value="AdoMet_MTases"/>
    <property type="match status" value="1"/>
</dbReference>